<comment type="caution">
    <text evidence="1">The sequence shown here is derived from an EMBL/GenBank/DDBJ whole genome shotgun (WGS) entry which is preliminary data.</text>
</comment>
<organism evidence="1 2">
    <name type="scientific">Phytobacter ursingii</name>
    <dbReference type="NCBI Taxonomy" id="1972431"/>
    <lineage>
        <taxon>Bacteria</taxon>
        <taxon>Pseudomonadati</taxon>
        <taxon>Pseudomonadota</taxon>
        <taxon>Gammaproteobacteria</taxon>
        <taxon>Enterobacterales</taxon>
        <taxon>Enterobacteriaceae</taxon>
        <taxon>Phytobacter</taxon>
    </lineage>
</organism>
<keyword evidence="2" id="KW-1185">Reference proteome</keyword>
<reference evidence="1 2" key="1">
    <citation type="submission" date="2023-10" db="EMBL/GenBank/DDBJ databases">
        <title>Phytobacter spp. The emergence of a new genus of hospital-origin enterobacteria encoding carbapenemases in Argentina.</title>
        <authorList>
            <person name="Vay C."/>
            <person name="Almuzara M."/>
            <person name="Traglia G.M."/>
            <person name="Campos J."/>
        </authorList>
    </citation>
    <scope>NUCLEOTIDE SEQUENCE [LARGE SCALE GENOMIC DNA]</scope>
    <source>
        <strain evidence="1 2">CVMA36</strain>
    </source>
</reference>
<name>A0AB35RJF2_9ENTR</name>
<gene>
    <name evidence="1" type="ORF">R0H02_06420</name>
</gene>
<evidence type="ECO:0000313" key="2">
    <source>
        <dbReference type="Proteomes" id="UP001286589"/>
    </source>
</evidence>
<accession>A0AB35RJF2</accession>
<dbReference type="Proteomes" id="UP001286589">
    <property type="component" value="Unassembled WGS sequence"/>
</dbReference>
<evidence type="ECO:0000313" key="1">
    <source>
        <dbReference type="EMBL" id="MDV2862100.1"/>
    </source>
</evidence>
<protein>
    <submittedName>
        <fullName evidence="1">Uncharacterized protein</fullName>
    </submittedName>
</protein>
<sequence length="52" mass="5608">MITFSDINSITSLGVQGQTSASKFEGMRQLLINAAVRYVSTSSDAHNFKATL</sequence>
<dbReference type="AlphaFoldDB" id="A0AB35RJF2"/>
<dbReference type="EMBL" id="JAWJAC010000003">
    <property type="protein sequence ID" value="MDV2862100.1"/>
    <property type="molecule type" value="Genomic_DNA"/>
</dbReference>
<proteinExistence type="predicted"/>
<dbReference type="RefSeq" id="WP_317101462.1">
    <property type="nucleotide sequence ID" value="NZ_JAWJAC010000003.1"/>
</dbReference>